<protein>
    <recommendedName>
        <fullName evidence="6">TPR repeat</fullName>
    </recommendedName>
</protein>
<dbReference type="InterPro" id="IPR006597">
    <property type="entry name" value="Sel1-like"/>
</dbReference>
<name>A0A0F5PZB6_9HYPH</name>
<evidence type="ECO:0000256" key="1">
    <source>
        <dbReference type="SAM" id="SignalP"/>
    </source>
</evidence>
<organism evidence="3 5">
    <name type="scientific">Devosia psychrophila</name>
    <dbReference type="NCBI Taxonomy" id="728005"/>
    <lineage>
        <taxon>Bacteria</taxon>
        <taxon>Pseudomonadati</taxon>
        <taxon>Pseudomonadota</taxon>
        <taxon>Alphaproteobacteria</taxon>
        <taxon>Hyphomicrobiales</taxon>
        <taxon>Devosiaceae</taxon>
        <taxon>Devosia</taxon>
    </lineage>
</organism>
<dbReference type="Proteomes" id="UP000182258">
    <property type="component" value="Unassembled WGS sequence"/>
</dbReference>
<proteinExistence type="predicted"/>
<reference evidence="2 4" key="1">
    <citation type="submission" date="2015-03" db="EMBL/GenBank/DDBJ databases">
        <authorList>
            <person name="Lepp D."/>
            <person name="Hassan Y.I."/>
            <person name="Li X.-Z."/>
            <person name="Zhou T."/>
        </authorList>
    </citation>
    <scope>NUCLEOTIDE SEQUENCE [LARGE SCALE GENOMIC DNA]</scope>
    <source>
        <strain evidence="2 4">Cr7-05</strain>
    </source>
</reference>
<evidence type="ECO:0000313" key="4">
    <source>
        <dbReference type="Proteomes" id="UP000033519"/>
    </source>
</evidence>
<feature type="chain" id="PRO_5010418789" description="TPR repeat" evidence="1">
    <location>
        <begin position="26"/>
        <end position="976"/>
    </location>
</feature>
<dbReference type="InterPro" id="IPR050767">
    <property type="entry name" value="Sel1_AlgK"/>
</dbReference>
<evidence type="ECO:0000313" key="3">
    <source>
        <dbReference type="EMBL" id="SFD17994.1"/>
    </source>
</evidence>
<keyword evidence="4" id="KW-1185">Reference proteome</keyword>
<dbReference type="PANTHER" id="PTHR11102">
    <property type="entry name" value="SEL-1-LIKE PROTEIN"/>
    <property type="match status" value="1"/>
</dbReference>
<dbReference type="PATRIC" id="fig|728005.3.peg.3564"/>
<dbReference type="InterPro" id="IPR011990">
    <property type="entry name" value="TPR-like_helical_dom_sf"/>
</dbReference>
<gene>
    <name evidence="3" type="ORF">SAMN04488059_12616</name>
    <name evidence="2" type="ORF">WH91_05690</name>
</gene>
<dbReference type="RefSeq" id="WP_046170029.1">
    <property type="nucleotide sequence ID" value="NZ_FOMB01000026.1"/>
</dbReference>
<dbReference type="Proteomes" id="UP000033519">
    <property type="component" value="Unassembled WGS sequence"/>
</dbReference>
<evidence type="ECO:0000313" key="5">
    <source>
        <dbReference type="Proteomes" id="UP000182258"/>
    </source>
</evidence>
<feature type="signal peptide" evidence="1">
    <location>
        <begin position="1"/>
        <end position="25"/>
    </location>
</feature>
<dbReference type="SUPFAM" id="SSF81901">
    <property type="entry name" value="HCP-like"/>
    <property type="match status" value="4"/>
</dbReference>
<evidence type="ECO:0008006" key="6">
    <source>
        <dbReference type="Google" id="ProtNLM"/>
    </source>
</evidence>
<dbReference type="PANTHER" id="PTHR11102:SF160">
    <property type="entry name" value="ERAD-ASSOCIATED E3 UBIQUITIN-PROTEIN LIGASE COMPONENT HRD3"/>
    <property type="match status" value="1"/>
</dbReference>
<dbReference type="AlphaFoldDB" id="A0A0F5PZB6"/>
<dbReference type="STRING" id="728005.SAMN04488059_12616"/>
<dbReference type="EMBL" id="LAPV01000072">
    <property type="protein sequence ID" value="KKC33950.1"/>
    <property type="molecule type" value="Genomic_DNA"/>
</dbReference>
<sequence length="976" mass="102995">MNRALRLKPSVLAVVLLLLSPAVIAAQDVSAVATSTAAAAELESMDPTALVKFANEQRAGILAFPGNPLLVPHYDLARAALEKAVATAGVPPAGAKLALAKMLLAGEGGQVDFDRAIELLQQEFAAGEAEAGMILGSEFLQVSGREQEGADALLLALRLGDAAAAFALADYHRQSDPEQSARFERLAFSMLEARVASQDNEAAFELAEYYRRTGPAHDIDKALSLYGFAYEGGNERALYWMASIRAESSVASDRQEAVRLFDLAAQRGSVEAARALAVAHSTGELEVSDELNALWLDRLVELGDVAGELLLANQASTSPQDRNRAAAKLFDELMAETTPSITDLLELGGKFRDGDGVAVDGERALQLFKRALDRGSKDGVLRYAELILADPSLQTQDNLRAAFDSLQLIASSGSVSGAVTLGDYYVQGLGVQSDPDEALKWYERAVQGGNSISAMSRIAEQYVASTDPAKQRLALPWWEKAAAAGSITAQVTIANAYAQATWLSFNPLKATLWYSKAIAAGDLTSVDALAKLHVQFGGAAGLATAEQVYTDAIDAGLKGAGLRYATFLASVGRDAEAVALLQNKDEPLTTAGALLLRRLFTTGEAGQQALDKADHYLEIAREEVSSDPAERLVLADALLDSEKPEDQAEAVTLLKELSAQRLPGVVRMLGDAYIMGRGTAKDVETGLNIYTRGIGAGEIEASVGLAELYAEGVYLPAEPQKALELFTQALVAAPRNSGANSGLADLYRSGALGKPDLAKAARHYLAAAAAGSNSAKLALGDLYMWGSGVDRDARASEQWLTQASLAGGVDAQIRLAALNSSVIAGPAKPREAFAHALQAASRGDVEAMRIVGVSLLSGFGTPQSRDHAIAWLERAAAAQSSDAVFDLFRVFDEGAAGPRDAELAAQWLRKAADLANPSALYRLALESLQPDGSISDPAAIELLTQAAHANHNQSKKMLVRLGLLSASEAEAGFDDE</sequence>
<evidence type="ECO:0000313" key="2">
    <source>
        <dbReference type="EMBL" id="KKC33950.1"/>
    </source>
</evidence>
<dbReference type="Pfam" id="PF08238">
    <property type="entry name" value="Sel1"/>
    <property type="match status" value="14"/>
</dbReference>
<dbReference type="SMART" id="SM00671">
    <property type="entry name" value="SEL1"/>
    <property type="match status" value="16"/>
</dbReference>
<keyword evidence="1" id="KW-0732">Signal</keyword>
<dbReference type="Gene3D" id="1.25.40.10">
    <property type="entry name" value="Tetratricopeptide repeat domain"/>
    <property type="match status" value="4"/>
</dbReference>
<accession>A0A0F5PZB6</accession>
<reference evidence="3 5" key="2">
    <citation type="submission" date="2016-10" db="EMBL/GenBank/DDBJ databases">
        <authorList>
            <person name="de Groot N.N."/>
        </authorList>
    </citation>
    <scope>NUCLEOTIDE SEQUENCE [LARGE SCALE GENOMIC DNA]</scope>
    <source>
        <strain evidence="3 5">CGMCC 1.10210</strain>
    </source>
</reference>
<dbReference type="OrthoDB" id="9797030at2"/>
<dbReference type="EMBL" id="FOMB01000026">
    <property type="protein sequence ID" value="SFD17994.1"/>
    <property type="molecule type" value="Genomic_DNA"/>
</dbReference>